<sequence>MQRHLAKRFKVGDKVWLWVKNYSLLHLLKKLDWLHYKYMVIVVLSASIIELDIPGNIYKYFNVDLLQ</sequence>
<dbReference type="InParanoid" id="A0A2N3N4F4"/>
<reference evidence="1 2" key="1">
    <citation type="journal article" date="2017" name="G3 (Bethesda)">
        <title>First Draft Genome Sequence of the Pathogenic Fungus Lomentospora prolificans (Formerly Scedosporium prolificans).</title>
        <authorList>
            <person name="Luo R."/>
            <person name="Zimin A."/>
            <person name="Workman R."/>
            <person name="Fan Y."/>
            <person name="Pertea G."/>
            <person name="Grossman N."/>
            <person name="Wear M.P."/>
            <person name="Jia B."/>
            <person name="Miller H."/>
            <person name="Casadevall A."/>
            <person name="Timp W."/>
            <person name="Zhang S.X."/>
            <person name="Salzberg S.L."/>
        </authorList>
    </citation>
    <scope>NUCLEOTIDE SEQUENCE [LARGE SCALE GENOMIC DNA]</scope>
    <source>
        <strain evidence="1 2">JHH-5317</strain>
    </source>
</reference>
<name>A0A2N3N4F4_9PEZI</name>
<keyword evidence="2" id="KW-1185">Reference proteome</keyword>
<dbReference type="Proteomes" id="UP000233524">
    <property type="component" value="Unassembled WGS sequence"/>
</dbReference>
<accession>A0A2N3N4F4</accession>
<dbReference type="VEuPathDB" id="FungiDB:jhhlp_005911"/>
<evidence type="ECO:0000313" key="1">
    <source>
        <dbReference type="EMBL" id="PKS07309.1"/>
    </source>
</evidence>
<gene>
    <name evidence="1" type="ORF">jhhlp_005911</name>
</gene>
<organism evidence="1 2">
    <name type="scientific">Lomentospora prolificans</name>
    <dbReference type="NCBI Taxonomy" id="41688"/>
    <lineage>
        <taxon>Eukaryota</taxon>
        <taxon>Fungi</taxon>
        <taxon>Dikarya</taxon>
        <taxon>Ascomycota</taxon>
        <taxon>Pezizomycotina</taxon>
        <taxon>Sordariomycetes</taxon>
        <taxon>Hypocreomycetidae</taxon>
        <taxon>Microascales</taxon>
        <taxon>Microascaceae</taxon>
        <taxon>Lomentospora</taxon>
    </lineage>
</organism>
<protein>
    <submittedName>
        <fullName evidence="1">Uncharacterized protein</fullName>
    </submittedName>
</protein>
<dbReference type="AlphaFoldDB" id="A0A2N3N4F4"/>
<proteinExistence type="predicted"/>
<dbReference type="EMBL" id="NLAX01000701">
    <property type="protein sequence ID" value="PKS07309.1"/>
    <property type="molecule type" value="Genomic_DNA"/>
</dbReference>
<evidence type="ECO:0000313" key="2">
    <source>
        <dbReference type="Proteomes" id="UP000233524"/>
    </source>
</evidence>
<comment type="caution">
    <text evidence="1">The sequence shown here is derived from an EMBL/GenBank/DDBJ whole genome shotgun (WGS) entry which is preliminary data.</text>
</comment>